<dbReference type="EMBL" id="FAXA01000105">
    <property type="protein sequence ID" value="CUV01607.1"/>
    <property type="molecule type" value="Genomic_DNA"/>
</dbReference>
<protein>
    <submittedName>
        <fullName evidence="2">Cytidylate kinase</fullName>
        <ecNumber evidence="2">2.7.4.25</ecNumber>
    </submittedName>
</protein>
<dbReference type="GO" id="GO:0016301">
    <property type="term" value="F:kinase activity"/>
    <property type="evidence" value="ECO:0007669"/>
    <property type="project" value="UniProtKB-KW"/>
</dbReference>
<proteinExistence type="predicted"/>
<keyword evidence="2" id="KW-0418">Kinase</keyword>
<dbReference type="EC" id="2.7.4.25" evidence="2"/>
<keyword evidence="1" id="KW-0175">Coiled coil</keyword>
<dbReference type="AlphaFoldDB" id="A0A170Q9F9"/>
<dbReference type="Gene3D" id="3.40.50.300">
    <property type="entry name" value="P-loop containing nucleotide triphosphate hydrolases"/>
    <property type="match status" value="1"/>
</dbReference>
<accession>A0A170Q9F9</accession>
<organism evidence="2">
    <name type="scientific">hydrothermal vent metagenome</name>
    <dbReference type="NCBI Taxonomy" id="652676"/>
    <lineage>
        <taxon>unclassified sequences</taxon>
        <taxon>metagenomes</taxon>
        <taxon>ecological metagenomes</taxon>
    </lineage>
</organism>
<dbReference type="InterPro" id="IPR027417">
    <property type="entry name" value="P-loop_NTPase"/>
</dbReference>
<reference evidence="2" key="1">
    <citation type="submission" date="2015-10" db="EMBL/GenBank/DDBJ databases">
        <authorList>
            <person name="Gilbert D.G."/>
        </authorList>
    </citation>
    <scope>NUCLEOTIDE SEQUENCE</scope>
</reference>
<dbReference type="SUPFAM" id="SSF52540">
    <property type="entry name" value="P-loop containing nucleoside triphosphate hydrolases"/>
    <property type="match status" value="1"/>
</dbReference>
<feature type="coiled-coil region" evidence="1">
    <location>
        <begin position="166"/>
        <end position="193"/>
    </location>
</feature>
<dbReference type="Pfam" id="PF13189">
    <property type="entry name" value="Cytidylate_kin2"/>
    <property type="match status" value="1"/>
</dbReference>
<name>A0A170Q9F9_9ZZZZ</name>
<gene>
    <name evidence="2" type="ORF">MGWOODY_Clf2603</name>
</gene>
<keyword evidence="2" id="KW-0808">Transferase</keyword>
<sequence length="232" mass="25774">MPVITINGPIGCGAVTIGQMVSEQMNLNFVDRLFFTEAARIIGTPVGTLIAKEQRVDRFRDRLGRFVQTMLERSAMSGVSGEPYFGRGIENLPPETYMDLTGDGSVAQKVDDKTFIEAMTKVANDLHAQGNAVIIGRGANQILADAPHTLHVGLLAPMEVRVKTLIDREHFEKEEAEIHVEELERAREDFIMKFWKVHPNEAKHYHMMLNMGKMNPKTAAEVICNAAGDLIA</sequence>
<evidence type="ECO:0000256" key="1">
    <source>
        <dbReference type="SAM" id="Coils"/>
    </source>
</evidence>
<evidence type="ECO:0000313" key="2">
    <source>
        <dbReference type="EMBL" id="CUV01607.1"/>
    </source>
</evidence>